<dbReference type="InterPro" id="IPR012337">
    <property type="entry name" value="RNaseH-like_sf"/>
</dbReference>
<dbReference type="InterPro" id="IPR013520">
    <property type="entry name" value="Ribonucl_H"/>
</dbReference>
<dbReference type="PANTHER" id="PTHR30231">
    <property type="entry name" value="DNA POLYMERASE III SUBUNIT EPSILON"/>
    <property type="match status" value="1"/>
</dbReference>
<dbReference type="KEGG" id="ssei:FJR45_09020"/>
<organism evidence="5 6">
    <name type="scientific">Sulfurimonas sediminis</name>
    <dbReference type="NCBI Taxonomy" id="2590020"/>
    <lineage>
        <taxon>Bacteria</taxon>
        <taxon>Pseudomonadati</taxon>
        <taxon>Campylobacterota</taxon>
        <taxon>Epsilonproteobacteria</taxon>
        <taxon>Campylobacterales</taxon>
        <taxon>Sulfurimonadaceae</taxon>
        <taxon>Sulfurimonas</taxon>
    </lineage>
</organism>
<evidence type="ECO:0000313" key="5">
    <source>
        <dbReference type="EMBL" id="QOP44074.1"/>
    </source>
</evidence>
<protein>
    <submittedName>
        <fullName evidence="5">3'-5' exonuclease</fullName>
    </submittedName>
</protein>
<keyword evidence="6" id="KW-1185">Reference proteome</keyword>
<dbReference type="GO" id="GO:0006259">
    <property type="term" value="P:DNA metabolic process"/>
    <property type="evidence" value="ECO:0007669"/>
    <property type="project" value="UniProtKB-ARBA"/>
</dbReference>
<dbReference type="GO" id="GO:0003676">
    <property type="term" value="F:nucleic acid binding"/>
    <property type="evidence" value="ECO:0007669"/>
    <property type="project" value="InterPro"/>
</dbReference>
<dbReference type="AlphaFoldDB" id="A0A7M1B2X0"/>
<accession>A0A7M1B2X0</accession>
<dbReference type="SUPFAM" id="SSF53098">
    <property type="entry name" value="Ribonuclease H-like"/>
    <property type="match status" value="1"/>
</dbReference>
<evidence type="ECO:0000313" key="6">
    <source>
        <dbReference type="Proteomes" id="UP000593719"/>
    </source>
</evidence>
<proteinExistence type="predicted"/>
<evidence type="ECO:0000256" key="2">
    <source>
        <dbReference type="ARBA" id="ARBA00022801"/>
    </source>
</evidence>
<dbReference type="Pfam" id="PF00929">
    <property type="entry name" value="RNase_T"/>
    <property type="match status" value="1"/>
</dbReference>
<dbReference type="Pfam" id="PF20600">
    <property type="entry name" value="ExoX-like_C"/>
    <property type="match status" value="1"/>
</dbReference>
<dbReference type="PANTHER" id="PTHR30231:SF4">
    <property type="entry name" value="PROTEIN NEN2"/>
    <property type="match status" value="1"/>
</dbReference>
<dbReference type="Gene3D" id="3.30.420.10">
    <property type="entry name" value="Ribonuclease H-like superfamily/Ribonuclease H"/>
    <property type="match status" value="1"/>
</dbReference>
<dbReference type="RefSeq" id="WP_193150245.1">
    <property type="nucleotide sequence ID" value="NZ_CP041235.1"/>
</dbReference>
<dbReference type="GO" id="GO:0008408">
    <property type="term" value="F:3'-5' exonuclease activity"/>
    <property type="evidence" value="ECO:0007669"/>
    <property type="project" value="TreeGrafter"/>
</dbReference>
<sequence length="233" mass="27341">MLIFTDVQTTGIEADDVVCSVALLEDEKVFYELINEGKKIPPSASSIHHITNEMIKDKKTFKMTQVYEVLQKNSTFENTLIAHNVQFILEKFAVSGLQWLGDVIDTLKVTKHLIKECEQFSLQFLRYELKLYRQEDALKQKYGIKDALCSNNALNDVFVTKLLFEYLLEYATVEKMKELSFQKVLLEKFPFGKYMGKYIEEIVQHDSNYVNWMFSLEDLDEDLKYSLEYYLRG</sequence>
<keyword evidence="2" id="KW-0378">Hydrolase</keyword>
<dbReference type="InterPro" id="IPR036397">
    <property type="entry name" value="RNaseH_sf"/>
</dbReference>
<evidence type="ECO:0000256" key="1">
    <source>
        <dbReference type="ARBA" id="ARBA00022722"/>
    </source>
</evidence>
<dbReference type="CDD" id="cd06127">
    <property type="entry name" value="DEDDh"/>
    <property type="match status" value="1"/>
</dbReference>
<dbReference type="EMBL" id="CP041235">
    <property type="protein sequence ID" value="QOP44074.1"/>
    <property type="molecule type" value="Genomic_DNA"/>
</dbReference>
<feature type="domain" description="Exonuclease" evidence="4">
    <location>
        <begin position="1"/>
        <end position="173"/>
    </location>
</feature>
<dbReference type="InterPro" id="IPR046768">
    <property type="entry name" value="ExoX-like_C"/>
</dbReference>
<keyword evidence="3 5" id="KW-0269">Exonuclease</keyword>
<gene>
    <name evidence="5" type="ORF">FJR45_09020</name>
</gene>
<reference evidence="5 6" key="1">
    <citation type="submission" date="2019-06" db="EMBL/GenBank/DDBJ databases">
        <title>Sulfurimonas gotlandica sp. nov., a chemoautotrophic and psychrotolerant epsilonproteobacterium isolated from a pelagic redoxcline, and an emended description of the genus Sulfurimonas.</title>
        <authorList>
            <person name="Wang S."/>
            <person name="Jiang L."/>
            <person name="Shao Z."/>
        </authorList>
    </citation>
    <scope>NUCLEOTIDE SEQUENCE [LARGE SCALE GENOMIC DNA]</scope>
    <source>
        <strain evidence="5 6">S2-6</strain>
    </source>
</reference>
<dbReference type="SMART" id="SM00479">
    <property type="entry name" value="EXOIII"/>
    <property type="match status" value="1"/>
</dbReference>
<dbReference type="Proteomes" id="UP000593719">
    <property type="component" value="Chromosome"/>
</dbReference>
<evidence type="ECO:0000259" key="4">
    <source>
        <dbReference type="SMART" id="SM00479"/>
    </source>
</evidence>
<name>A0A7M1B2X0_9BACT</name>
<keyword evidence="1" id="KW-0540">Nuclease</keyword>
<evidence type="ECO:0000256" key="3">
    <source>
        <dbReference type="ARBA" id="ARBA00022839"/>
    </source>
</evidence>